<gene>
    <name evidence="18" type="primary">POLX_51</name>
    <name evidence="18" type="ORF">AVEN_144326_1</name>
</gene>
<feature type="region of interest" description="Disordered" evidence="16">
    <location>
        <begin position="289"/>
        <end position="308"/>
    </location>
</feature>
<keyword evidence="9" id="KW-0067">ATP-binding</keyword>
<dbReference type="PROSITE" id="PS50994">
    <property type="entry name" value="INTEGRASE"/>
    <property type="match status" value="1"/>
</dbReference>
<keyword evidence="3" id="KW-0645">Protease</keyword>
<sequence>MSPKSNLTELRDLIRIVKLEKEKKRINEERFHKSVLNTKDFILKMESYDSKPTNSTLTDLIHTNELEKEKRRNEEKLEDQLGIKRSLKRFHKPVLEEIEKQDTTWKQQIHAIQNLVHNLSIIPQHESTKILEIEPDYSPDVANMFDRAKDIVRYYLNKHVDTNFIKNEGLELTIELIIKTKDELDKIINSEKERRKQYILLKANAAKHREKDVIKEANHKMKMMNEYIEVLALKKQSDKYIGLGLDDKLEVLGRSKTWRSVKISSSNFLTITILSLCILRIRESKKKYERYRQTESRQPDADGKRNRKNNKKFKLKCDYCGIFGHKASIYRKKKENKNLMLNNNKPFKNNSAMLAETNETKEKVTFNTVLSCVDSQRNIFCLDSGATSRMCFNEDLFTEINPIDDTYVKLAVDKTVKALAKATVTFDVLVGNQTKGITLQNVLYIPDLKNNLISISKLTANNFTVKFQRNHANVIHSKNKTVIIAKREKEFYYLTAIVESMSIVKEIEQRHQKFGHLNEKDLKKLQAQNIVYGMNFKPNDTLTDCKVCIQGKQTATPFSKEPKNRSSQLLSEKHSDLCGAMRVESIGKSFDFATFIDDCSRLVHVYFLRSKDEVKSAFLEFKAYIENKLNCKIKTLRTDQGLEYVGPNFDLYLVKNGIKRECTCAYTPQMNGIAEREPNFGQYGQMVTPSIWTPNEILGRSNKLCCVYRKSLSYSRITR</sequence>
<keyword evidence="13" id="KW-0808">Transferase</keyword>
<evidence type="ECO:0000256" key="5">
    <source>
        <dbReference type="ARBA" id="ARBA00022723"/>
    </source>
</evidence>
<feature type="domain" description="Integrase catalytic" evidence="17">
    <location>
        <begin position="558"/>
        <end position="676"/>
    </location>
</feature>
<dbReference type="InterPro" id="IPR039537">
    <property type="entry name" value="Retrotran_Ty1/copia-like"/>
</dbReference>
<name>A0A4Y2J8J7_ARAVE</name>
<evidence type="ECO:0000256" key="10">
    <source>
        <dbReference type="ARBA" id="ARBA00022842"/>
    </source>
</evidence>
<keyword evidence="4" id="KW-0540">Nuclease</keyword>
<dbReference type="Gene3D" id="3.30.420.10">
    <property type="entry name" value="Ribonuclease H-like superfamily/Ribonuclease H"/>
    <property type="match status" value="1"/>
</dbReference>
<dbReference type="GO" id="GO:0015074">
    <property type="term" value="P:DNA integration"/>
    <property type="evidence" value="ECO:0007669"/>
    <property type="project" value="UniProtKB-KW"/>
</dbReference>
<dbReference type="GO" id="GO:0003887">
    <property type="term" value="F:DNA-directed DNA polymerase activity"/>
    <property type="evidence" value="ECO:0007669"/>
    <property type="project" value="UniProtKB-KW"/>
</dbReference>
<keyword evidence="13" id="KW-0239">DNA-directed DNA polymerase</keyword>
<dbReference type="InterPro" id="IPR001584">
    <property type="entry name" value="Integrase_cat-core"/>
</dbReference>
<dbReference type="InterPro" id="IPR012337">
    <property type="entry name" value="RNaseH-like_sf"/>
</dbReference>
<evidence type="ECO:0000256" key="1">
    <source>
        <dbReference type="ARBA" id="ARBA00002180"/>
    </source>
</evidence>
<dbReference type="InterPro" id="IPR025724">
    <property type="entry name" value="GAG-pre-integrase_dom"/>
</dbReference>
<keyword evidence="15" id="KW-0233">DNA recombination</keyword>
<accession>A0A4Y2J8J7</accession>
<dbReference type="InterPro" id="IPR054722">
    <property type="entry name" value="PolX-like_BBD"/>
</dbReference>
<dbReference type="GO" id="GO:0046872">
    <property type="term" value="F:metal ion binding"/>
    <property type="evidence" value="ECO:0007669"/>
    <property type="project" value="UniProtKB-KW"/>
</dbReference>
<keyword evidence="8" id="KW-0378">Hydrolase</keyword>
<dbReference type="GO" id="GO:0005524">
    <property type="term" value="F:ATP binding"/>
    <property type="evidence" value="ECO:0007669"/>
    <property type="project" value="UniProtKB-KW"/>
</dbReference>
<reference evidence="18 19" key="1">
    <citation type="journal article" date="2019" name="Sci. Rep.">
        <title>Orb-weaving spider Araneus ventricosus genome elucidates the spidroin gene catalogue.</title>
        <authorList>
            <person name="Kono N."/>
            <person name="Nakamura H."/>
            <person name="Ohtoshi R."/>
            <person name="Moran D.A.P."/>
            <person name="Shinohara A."/>
            <person name="Yoshida Y."/>
            <person name="Fujiwara M."/>
            <person name="Mori M."/>
            <person name="Tomita M."/>
            <person name="Arakawa K."/>
        </authorList>
    </citation>
    <scope>NUCLEOTIDE SEQUENCE [LARGE SCALE GENOMIC DNA]</scope>
</reference>
<evidence type="ECO:0000256" key="2">
    <source>
        <dbReference type="ARBA" id="ARBA00022612"/>
    </source>
</evidence>
<comment type="function">
    <text evidence="1">The aspartyl protease (PR) mediates the proteolytic cleavages of the Gag and Gag-Pol polyproteins after assembly of the VLP.</text>
</comment>
<dbReference type="Proteomes" id="UP000499080">
    <property type="component" value="Unassembled WGS sequence"/>
</dbReference>
<evidence type="ECO:0000256" key="8">
    <source>
        <dbReference type="ARBA" id="ARBA00022801"/>
    </source>
</evidence>
<evidence type="ECO:0000256" key="15">
    <source>
        <dbReference type="ARBA" id="ARBA00023172"/>
    </source>
</evidence>
<evidence type="ECO:0000313" key="19">
    <source>
        <dbReference type="Proteomes" id="UP000499080"/>
    </source>
</evidence>
<evidence type="ECO:0000256" key="14">
    <source>
        <dbReference type="ARBA" id="ARBA00023113"/>
    </source>
</evidence>
<evidence type="ECO:0000256" key="13">
    <source>
        <dbReference type="ARBA" id="ARBA00022932"/>
    </source>
</evidence>
<evidence type="ECO:0000259" key="17">
    <source>
        <dbReference type="PROSITE" id="PS50994"/>
    </source>
</evidence>
<keyword evidence="10" id="KW-0460">Magnesium</keyword>
<comment type="caution">
    <text evidence="18">The sequence shown here is derived from an EMBL/GenBank/DDBJ whole genome shotgun (WGS) entry which is preliminary data.</text>
</comment>
<keyword evidence="6" id="KW-0547">Nucleotide-binding</keyword>
<keyword evidence="11" id="KW-0229">DNA integration</keyword>
<dbReference type="PANTHER" id="PTHR42648:SF11">
    <property type="entry name" value="TRANSPOSON TY4-P GAG-POL POLYPROTEIN"/>
    <property type="match status" value="1"/>
</dbReference>
<dbReference type="InterPro" id="IPR036397">
    <property type="entry name" value="RNaseH_sf"/>
</dbReference>
<keyword evidence="14" id="KW-0917">Virion maturation</keyword>
<evidence type="ECO:0000256" key="11">
    <source>
        <dbReference type="ARBA" id="ARBA00022908"/>
    </source>
</evidence>
<dbReference type="GO" id="GO:0006310">
    <property type="term" value="P:DNA recombination"/>
    <property type="evidence" value="ECO:0007669"/>
    <property type="project" value="UniProtKB-KW"/>
</dbReference>
<evidence type="ECO:0000256" key="6">
    <source>
        <dbReference type="ARBA" id="ARBA00022741"/>
    </source>
</evidence>
<evidence type="ECO:0000256" key="4">
    <source>
        <dbReference type="ARBA" id="ARBA00022722"/>
    </source>
</evidence>
<dbReference type="Pfam" id="PF13976">
    <property type="entry name" value="gag_pre-integrs"/>
    <property type="match status" value="1"/>
</dbReference>
<dbReference type="GO" id="GO:0003964">
    <property type="term" value="F:RNA-directed DNA polymerase activity"/>
    <property type="evidence" value="ECO:0007669"/>
    <property type="project" value="UniProtKB-KW"/>
</dbReference>
<keyword evidence="19" id="KW-1185">Reference proteome</keyword>
<dbReference type="Pfam" id="PF22936">
    <property type="entry name" value="Pol_BBD"/>
    <property type="match status" value="1"/>
</dbReference>
<dbReference type="Pfam" id="PF00665">
    <property type="entry name" value="rve"/>
    <property type="match status" value="1"/>
</dbReference>
<dbReference type="GO" id="GO:0004519">
    <property type="term" value="F:endonuclease activity"/>
    <property type="evidence" value="ECO:0007669"/>
    <property type="project" value="UniProtKB-KW"/>
</dbReference>
<proteinExistence type="predicted"/>
<dbReference type="GO" id="GO:0003676">
    <property type="term" value="F:nucleic acid binding"/>
    <property type="evidence" value="ECO:0007669"/>
    <property type="project" value="InterPro"/>
</dbReference>
<dbReference type="GO" id="GO:0008233">
    <property type="term" value="F:peptidase activity"/>
    <property type="evidence" value="ECO:0007669"/>
    <property type="project" value="UniProtKB-KW"/>
</dbReference>
<dbReference type="SUPFAM" id="SSF53098">
    <property type="entry name" value="Ribonuclease H-like"/>
    <property type="match status" value="1"/>
</dbReference>
<organism evidence="18 19">
    <name type="scientific">Araneus ventricosus</name>
    <name type="common">Orbweaver spider</name>
    <name type="synonym">Epeira ventricosa</name>
    <dbReference type="NCBI Taxonomy" id="182803"/>
    <lineage>
        <taxon>Eukaryota</taxon>
        <taxon>Metazoa</taxon>
        <taxon>Ecdysozoa</taxon>
        <taxon>Arthropoda</taxon>
        <taxon>Chelicerata</taxon>
        <taxon>Arachnida</taxon>
        <taxon>Araneae</taxon>
        <taxon>Araneomorphae</taxon>
        <taxon>Entelegynae</taxon>
        <taxon>Araneoidea</taxon>
        <taxon>Araneidae</taxon>
        <taxon>Araneus</taxon>
    </lineage>
</organism>
<keyword evidence="12" id="KW-0695">RNA-directed DNA polymerase</keyword>
<keyword evidence="13" id="KW-0548">Nucleotidyltransferase</keyword>
<dbReference type="EMBL" id="BGPR01003270">
    <property type="protein sequence ID" value="GBM85899.1"/>
    <property type="molecule type" value="Genomic_DNA"/>
</dbReference>
<keyword evidence="2" id="KW-1188">Viral release from host cell</keyword>
<evidence type="ECO:0000256" key="7">
    <source>
        <dbReference type="ARBA" id="ARBA00022759"/>
    </source>
</evidence>
<evidence type="ECO:0000256" key="16">
    <source>
        <dbReference type="SAM" id="MobiDB-lite"/>
    </source>
</evidence>
<evidence type="ECO:0000313" key="18">
    <source>
        <dbReference type="EMBL" id="GBM85899.1"/>
    </source>
</evidence>
<evidence type="ECO:0000256" key="12">
    <source>
        <dbReference type="ARBA" id="ARBA00022918"/>
    </source>
</evidence>
<dbReference type="PANTHER" id="PTHR42648">
    <property type="entry name" value="TRANSPOSASE, PUTATIVE-RELATED"/>
    <property type="match status" value="1"/>
</dbReference>
<dbReference type="GO" id="GO:0006508">
    <property type="term" value="P:proteolysis"/>
    <property type="evidence" value="ECO:0007669"/>
    <property type="project" value="UniProtKB-KW"/>
</dbReference>
<feature type="compositionally biased region" description="Basic and acidic residues" evidence="16">
    <location>
        <begin position="290"/>
        <end position="304"/>
    </location>
</feature>
<dbReference type="AlphaFoldDB" id="A0A4Y2J8J7"/>
<keyword evidence="7" id="KW-0255">Endonuclease</keyword>
<protein>
    <submittedName>
        <fullName evidence="18">Retrovirus-related Pol polyprotein from transposon TNT 1-94</fullName>
    </submittedName>
</protein>
<dbReference type="OrthoDB" id="6496110at2759"/>
<evidence type="ECO:0000256" key="3">
    <source>
        <dbReference type="ARBA" id="ARBA00022670"/>
    </source>
</evidence>
<evidence type="ECO:0000256" key="9">
    <source>
        <dbReference type="ARBA" id="ARBA00022840"/>
    </source>
</evidence>
<keyword evidence="5" id="KW-0479">Metal-binding</keyword>